<feature type="compositionally biased region" description="Polar residues" evidence="1">
    <location>
        <begin position="163"/>
        <end position="186"/>
    </location>
</feature>
<feature type="compositionally biased region" description="Low complexity" evidence="1">
    <location>
        <begin position="74"/>
        <end position="102"/>
    </location>
</feature>
<reference evidence="2" key="1">
    <citation type="submission" date="2021-07" db="EMBL/GenBank/DDBJ databases">
        <title>Draft genome of Mortierella alpina, strain LL118, isolated from an aspen leaf litter sample.</title>
        <authorList>
            <person name="Yang S."/>
            <person name="Vinatzer B.A."/>
        </authorList>
    </citation>
    <scope>NUCLEOTIDE SEQUENCE</scope>
    <source>
        <strain evidence="2">LL118</strain>
    </source>
</reference>
<sequence length="186" mass="20229">MFMLSWIRSSEAQASNNAPALATDHDSVEEDQRQEDWVVLPCDHTDLMEASVSDLDLLSASMTLYRPSTISHPASSRSRTDTTSSSSGASCSPLTGTTATHAGGPGEQTTKKSRRQLKQELRHQQAMEELERRPRYDPMIAKMRDHEFKMAKMAKLGLRSGRIMSSSNGGPQSAKSTRSAGGSTAA</sequence>
<organism evidence="2 3">
    <name type="scientific">Mortierella alpina</name>
    <name type="common">Oleaginous fungus</name>
    <name type="synonym">Mortierella renispora</name>
    <dbReference type="NCBI Taxonomy" id="64518"/>
    <lineage>
        <taxon>Eukaryota</taxon>
        <taxon>Fungi</taxon>
        <taxon>Fungi incertae sedis</taxon>
        <taxon>Mucoromycota</taxon>
        <taxon>Mortierellomycotina</taxon>
        <taxon>Mortierellomycetes</taxon>
        <taxon>Mortierellales</taxon>
        <taxon>Mortierellaceae</taxon>
        <taxon>Mortierella</taxon>
    </lineage>
</organism>
<feature type="compositionally biased region" description="Basic and acidic residues" evidence="1">
    <location>
        <begin position="117"/>
        <end position="138"/>
    </location>
</feature>
<proteinExistence type="predicted"/>
<gene>
    <name evidence="2" type="ORF">KVV02_007749</name>
</gene>
<dbReference type="Proteomes" id="UP000717515">
    <property type="component" value="Unassembled WGS sequence"/>
</dbReference>
<protein>
    <submittedName>
        <fullName evidence="2">Uncharacterized protein</fullName>
    </submittedName>
</protein>
<feature type="region of interest" description="Disordered" evidence="1">
    <location>
        <begin position="159"/>
        <end position="186"/>
    </location>
</feature>
<evidence type="ECO:0000313" key="2">
    <source>
        <dbReference type="EMBL" id="KAG9323754.1"/>
    </source>
</evidence>
<feature type="compositionally biased region" description="Basic and acidic residues" evidence="1">
    <location>
        <begin position="23"/>
        <end position="34"/>
    </location>
</feature>
<accession>A0A9P8CYP6</accession>
<evidence type="ECO:0000313" key="3">
    <source>
        <dbReference type="Proteomes" id="UP000717515"/>
    </source>
</evidence>
<dbReference type="EMBL" id="JAIFTL010000089">
    <property type="protein sequence ID" value="KAG9323754.1"/>
    <property type="molecule type" value="Genomic_DNA"/>
</dbReference>
<feature type="region of interest" description="Disordered" evidence="1">
    <location>
        <begin position="10"/>
        <end position="34"/>
    </location>
</feature>
<comment type="caution">
    <text evidence="2">The sequence shown here is derived from an EMBL/GenBank/DDBJ whole genome shotgun (WGS) entry which is preliminary data.</text>
</comment>
<evidence type="ECO:0000256" key="1">
    <source>
        <dbReference type="SAM" id="MobiDB-lite"/>
    </source>
</evidence>
<name>A0A9P8CYP6_MORAP</name>
<dbReference type="AlphaFoldDB" id="A0A9P8CYP6"/>
<feature type="region of interest" description="Disordered" evidence="1">
    <location>
        <begin position="68"/>
        <end position="138"/>
    </location>
</feature>